<sequence>MHVHTLHEEIPVSTATLLICTLLPPLKKQTKQNNNRQSETSESRKAVLLQKRTAARSWKAAGAGSRFHLVTPPDLMALMRLLADPSAYTLGTLPDFIKTFVGQIANSAIISNNDIISFSREKVSPKPQDYTEQLQKIYQKNTSYHMLHARNGHQRETSKDEKGWQEATLMNQQVTSKALPMHCQHAARNAVSKKDQDNLVNHGRDQLRPRKGMSRSTLMAELTTSNDKALCSFTSAVPKQMSLSIFPSASQQGNHTQQTQHRYSEAQKKICDLIQGEIYEDTSHFTSSGLKMKSPATTAFLGNKLHCKSARELQKPRDADTLVQLQVSYYNTPCKCPNKTLIQLEKIAALGQKEGQSSYSAPRTVKIQE</sequence>
<name>R0LV00_ANAPL</name>
<accession>R0LV00</accession>
<protein>
    <submittedName>
        <fullName evidence="1">Uncharacterized protein</fullName>
    </submittedName>
</protein>
<evidence type="ECO:0000313" key="1">
    <source>
        <dbReference type="EMBL" id="EOB04253.1"/>
    </source>
</evidence>
<gene>
    <name evidence="1" type="ORF">Anapl_06254</name>
</gene>
<evidence type="ECO:0000313" key="2">
    <source>
        <dbReference type="Proteomes" id="UP000296049"/>
    </source>
</evidence>
<reference evidence="2" key="1">
    <citation type="journal article" date="2013" name="Nat. Genet.">
        <title>The duck genome and transcriptome provide insight into an avian influenza virus reservoir species.</title>
        <authorList>
            <person name="Huang Y."/>
            <person name="Li Y."/>
            <person name="Burt D.W."/>
            <person name="Chen H."/>
            <person name="Zhang Y."/>
            <person name="Qian W."/>
            <person name="Kim H."/>
            <person name="Gan S."/>
            <person name="Zhao Y."/>
            <person name="Li J."/>
            <person name="Yi K."/>
            <person name="Feng H."/>
            <person name="Zhu P."/>
            <person name="Li B."/>
            <person name="Liu Q."/>
            <person name="Fairley S."/>
            <person name="Magor K.E."/>
            <person name="Du Z."/>
            <person name="Hu X."/>
            <person name="Goodman L."/>
            <person name="Tafer H."/>
            <person name="Vignal A."/>
            <person name="Lee T."/>
            <person name="Kim K.W."/>
            <person name="Sheng Z."/>
            <person name="An Y."/>
            <person name="Searle S."/>
            <person name="Herrero J."/>
            <person name="Groenen M.A."/>
            <person name="Crooijmans R.P."/>
            <person name="Faraut T."/>
            <person name="Cai Q."/>
            <person name="Webster R.G."/>
            <person name="Aldridge J.R."/>
            <person name="Warren W.C."/>
            <person name="Bartschat S."/>
            <person name="Kehr S."/>
            <person name="Marz M."/>
            <person name="Stadler P.F."/>
            <person name="Smith J."/>
            <person name="Kraus R.H."/>
            <person name="Zhao Y."/>
            <person name="Ren L."/>
            <person name="Fei J."/>
            <person name="Morisson M."/>
            <person name="Kaiser P."/>
            <person name="Griffin D.K."/>
            <person name="Rao M."/>
            <person name="Pitel F."/>
            <person name="Wang J."/>
            <person name="Li N."/>
        </authorList>
    </citation>
    <scope>NUCLEOTIDE SEQUENCE [LARGE SCALE GENOMIC DNA]</scope>
</reference>
<dbReference type="Proteomes" id="UP000296049">
    <property type="component" value="Unassembled WGS sequence"/>
</dbReference>
<keyword evidence="2" id="KW-1185">Reference proteome</keyword>
<dbReference type="AlphaFoldDB" id="R0LV00"/>
<organism evidence="1 2">
    <name type="scientific">Anas platyrhynchos</name>
    <name type="common">Mallard</name>
    <name type="synonym">Anas boschas</name>
    <dbReference type="NCBI Taxonomy" id="8839"/>
    <lineage>
        <taxon>Eukaryota</taxon>
        <taxon>Metazoa</taxon>
        <taxon>Chordata</taxon>
        <taxon>Craniata</taxon>
        <taxon>Vertebrata</taxon>
        <taxon>Euteleostomi</taxon>
        <taxon>Archelosauria</taxon>
        <taxon>Archosauria</taxon>
        <taxon>Dinosauria</taxon>
        <taxon>Saurischia</taxon>
        <taxon>Theropoda</taxon>
        <taxon>Coelurosauria</taxon>
        <taxon>Aves</taxon>
        <taxon>Neognathae</taxon>
        <taxon>Galloanserae</taxon>
        <taxon>Anseriformes</taxon>
        <taxon>Anatidae</taxon>
        <taxon>Anatinae</taxon>
        <taxon>Anas</taxon>
    </lineage>
</organism>
<proteinExistence type="predicted"/>
<dbReference type="EMBL" id="KB742802">
    <property type="protein sequence ID" value="EOB04253.1"/>
    <property type="molecule type" value="Genomic_DNA"/>
</dbReference>